<accession>A9TCH7</accession>
<sequence>MELQVLSGLQQGVHRYQSPLSTHNSRKLSWSFDPAVSCCVLATKFRNPSTLSRQKINSTVVVECCSNSEGKSGEKRSVAKTDVVLKAGSAVVVTEAPPLLKTAEPMPMMRPNNGLINVGDAGRVIDRRPKDTWAVRFAVGSYLIDRKYFEPLQDL</sequence>
<reference evidence="1 3" key="2">
    <citation type="journal article" date="2018" name="Plant J.">
        <title>The Physcomitrella patens chromosome-scale assembly reveals moss genome structure and evolution.</title>
        <authorList>
            <person name="Lang D."/>
            <person name="Ullrich K.K."/>
            <person name="Murat F."/>
            <person name="Fuchs J."/>
            <person name="Jenkins J."/>
            <person name="Haas F.B."/>
            <person name="Piednoel M."/>
            <person name="Gundlach H."/>
            <person name="Van Bel M."/>
            <person name="Meyberg R."/>
            <person name="Vives C."/>
            <person name="Morata J."/>
            <person name="Symeonidi A."/>
            <person name="Hiss M."/>
            <person name="Muchero W."/>
            <person name="Kamisugi Y."/>
            <person name="Saleh O."/>
            <person name="Blanc G."/>
            <person name="Decker E.L."/>
            <person name="van Gessel N."/>
            <person name="Grimwood J."/>
            <person name="Hayes R.D."/>
            <person name="Graham S.W."/>
            <person name="Gunter L.E."/>
            <person name="McDaniel S.F."/>
            <person name="Hoernstein S.N.W."/>
            <person name="Larsson A."/>
            <person name="Li F.W."/>
            <person name="Perroud P.F."/>
            <person name="Phillips J."/>
            <person name="Ranjan P."/>
            <person name="Rokshar D.S."/>
            <person name="Rothfels C.J."/>
            <person name="Schneider L."/>
            <person name="Shu S."/>
            <person name="Stevenson D.W."/>
            <person name="Thummler F."/>
            <person name="Tillich M."/>
            <person name="Villarreal Aguilar J.C."/>
            <person name="Widiez T."/>
            <person name="Wong G.K."/>
            <person name="Wymore A."/>
            <person name="Zhang Y."/>
            <person name="Zimmer A.D."/>
            <person name="Quatrano R.S."/>
            <person name="Mayer K.F.X."/>
            <person name="Goodstein D."/>
            <person name="Casacuberta J.M."/>
            <person name="Vandepoele K."/>
            <person name="Reski R."/>
            <person name="Cuming A.C."/>
            <person name="Tuskan G.A."/>
            <person name="Maumus F."/>
            <person name="Salse J."/>
            <person name="Schmutz J."/>
            <person name="Rensing S.A."/>
        </authorList>
    </citation>
    <scope>NUCLEOTIDE SEQUENCE [LARGE SCALE GENOMIC DNA]</scope>
    <source>
        <strain evidence="2 3">cv. Gransden 2004</strain>
    </source>
</reference>
<dbReference type="EnsemblPlants" id="Pp3c3_19300V3.3">
    <property type="protein sequence ID" value="Pp3c3_19300V3.3"/>
    <property type="gene ID" value="Pp3c3_19300"/>
</dbReference>
<dbReference type="eggNOG" id="KOG1151">
    <property type="taxonomic scope" value="Eukaryota"/>
</dbReference>
<organism evidence="1">
    <name type="scientific">Physcomitrium patens</name>
    <name type="common">Spreading-leaved earth moss</name>
    <name type="synonym">Physcomitrella patens</name>
    <dbReference type="NCBI Taxonomy" id="3218"/>
    <lineage>
        <taxon>Eukaryota</taxon>
        <taxon>Viridiplantae</taxon>
        <taxon>Streptophyta</taxon>
        <taxon>Embryophyta</taxon>
        <taxon>Bryophyta</taxon>
        <taxon>Bryophytina</taxon>
        <taxon>Bryopsida</taxon>
        <taxon>Funariidae</taxon>
        <taxon>Funariales</taxon>
        <taxon>Funariaceae</taxon>
        <taxon>Physcomitrium</taxon>
    </lineage>
</organism>
<dbReference type="RefSeq" id="XP_024370656.1">
    <property type="nucleotide sequence ID" value="XM_024514888.2"/>
</dbReference>
<dbReference type="EnsemblPlants" id="Pp3c3_19300V3.5">
    <property type="protein sequence ID" value="Pp3c3_19300V3.5"/>
    <property type="gene ID" value="Pp3c3_19300"/>
</dbReference>
<proteinExistence type="predicted"/>
<keyword evidence="3" id="KW-1185">Reference proteome</keyword>
<dbReference type="RefSeq" id="XP_024370654.1">
    <property type="nucleotide sequence ID" value="XM_024514886.2"/>
</dbReference>
<dbReference type="Gramene" id="Pp3c3_19300V3.4">
    <property type="protein sequence ID" value="Pp3c3_19300V3.4"/>
    <property type="gene ID" value="Pp3c3_19300"/>
</dbReference>
<dbReference type="PANTHER" id="PTHR36799:SF2">
    <property type="entry name" value="PROTEIN CHLORORESPIRATORY REDUCTION 42, CHLOROPLASTIC"/>
    <property type="match status" value="1"/>
</dbReference>
<dbReference type="InterPro" id="IPR021495">
    <property type="entry name" value="CRR42-like"/>
</dbReference>
<evidence type="ECO:0000313" key="1">
    <source>
        <dbReference type="EMBL" id="PNR57664.1"/>
    </source>
</evidence>
<dbReference type="EMBL" id="ABEU02000003">
    <property type="protein sequence ID" value="PNR57664.1"/>
    <property type="molecule type" value="Genomic_DNA"/>
</dbReference>
<dbReference type="PaxDb" id="3218-PP1S204_5V6.2"/>
<evidence type="ECO:0000313" key="3">
    <source>
        <dbReference type="Proteomes" id="UP000006727"/>
    </source>
</evidence>
<reference evidence="2" key="3">
    <citation type="submission" date="2020-12" db="UniProtKB">
        <authorList>
            <consortium name="EnsemblPlants"/>
        </authorList>
    </citation>
    <scope>IDENTIFICATION</scope>
</reference>
<dbReference type="EnsemblPlants" id="Pp3c3_19300V3.4">
    <property type="protein sequence ID" value="Pp3c3_19300V3.4"/>
    <property type="gene ID" value="Pp3c3_19300"/>
</dbReference>
<dbReference type="Pfam" id="PF11347">
    <property type="entry name" value="CRR42-like"/>
    <property type="match status" value="1"/>
</dbReference>
<dbReference type="EnsemblPlants" id="Pp3c3_19300V3.2">
    <property type="protein sequence ID" value="Pp3c3_19300V3.2"/>
    <property type="gene ID" value="Pp3c3_19300"/>
</dbReference>
<dbReference type="GeneID" id="112280002"/>
<dbReference type="Gramene" id="Pp3c3_19300V3.1">
    <property type="protein sequence ID" value="Pp3c3_19300V3.1"/>
    <property type="gene ID" value="Pp3c3_19300"/>
</dbReference>
<dbReference type="AlphaFoldDB" id="A9TCH7"/>
<evidence type="ECO:0008006" key="4">
    <source>
        <dbReference type="Google" id="ProtNLM"/>
    </source>
</evidence>
<dbReference type="OrthoDB" id="2020429at2759"/>
<dbReference type="PANTHER" id="PTHR36799">
    <property type="match status" value="1"/>
</dbReference>
<dbReference type="HOGENOM" id="CLU_158887_1_0_1"/>
<dbReference type="STRING" id="3218.A9TCH7"/>
<dbReference type="RefSeq" id="XP_024370655.1">
    <property type="nucleotide sequence ID" value="XM_024514887.2"/>
</dbReference>
<dbReference type="EnsemblPlants" id="Pp3c3_19300V3.1">
    <property type="protein sequence ID" value="Pp3c3_19300V3.1"/>
    <property type="gene ID" value="Pp3c3_19300"/>
</dbReference>
<dbReference type="GO" id="GO:0009570">
    <property type="term" value="C:chloroplast stroma"/>
    <property type="evidence" value="ECO:0000318"/>
    <property type="project" value="GO_Central"/>
</dbReference>
<dbReference type="Proteomes" id="UP000006727">
    <property type="component" value="Chromosome 3"/>
</dbReference>
<reference evidence="1 3" key="1">
    <citation type="journal article" date="2008" name="Science">
        <title>The Physcomitrella genome reveals evolutionary insights into the conquest of land by plants.</title>
        <authorList>
            <person name="Rensing S."/>
            <person name="Lang D."/>
            <person name="Zimmer A."/>
            <person name="Terry A."/>
            <person name="Salamov A."/>
            <person name="Shapiro H."/>
            <person name="Nishiyama T."/>
            <person name="Perroud P.-F."/>
            <person name="Lindquist E."/>
            <person name="Kamisugi Y."/>
            <person name="Tanahashi T."/>
            <person name="Sakakibara K."/>
            <person name="Fujita T."/>
            <person name="Oishi K."/>
            <person name="Shin-I T."/>
            <person name="Kuroki Y."/>
            <person name="Toyoda A."/>
            <person name="Suzuki Y."/>
            <person name="Hashimoto A."/>
            <person name="Yamaguchi K."/>
            <person name="Sugano A."/>
            <person name="Kohara Y."/>
            <person name="Fujiyama A."/>
            <person name="Anterola A."/>
            <person name="Aoki S."/>
            <person name="Ashton N."/>
            <person name="Barbazuk W.B."/>
            <person name="Barker E."/>
            <person name="Bennetzen J."/>
            <person name="Bezanilla M."/>
            <person name="Blankenship R."/>
            <person name="Cho S.H."/>
            <person name="Dutcher S."/>
            <person name="Estelle M."/>
            <person name="Fawcett J.A."/>
            <person name="Gundlach H."/>
            <person name="Hanada K."/>
            <person name="Heyl A."/>
            <person name="Hicks K.A."/>
            <person name="Hugh J."/>
            <person name="Lohr M."/>
            <person name="Mayer K."/>
            <person name="Melkozernov A."/>
            <person name="Murata T."/>
            <person name="Nelson D."/>
            <person name="Pils B."/>
            <person name="Prigge M."/>
            <person name="Reiss B."/>
            <person name="Renner T."/>
            <person name="Rombauts S."/>
            <person name="Rushton P."/>
            <person name="Sanderfoot A."/>
            <person name="Schween G."/>
            <person name="Shiu S.-H."/>
            <person name="Stueber K."/>
            <person name="Theodoulou F.L."/>
            <person name="Tu H."/>
            <person name="Van de Peer Y."/>
            <person name="Verrier P.J."/>
            <person name="Waters E."/>
            <person name="Wood A."/>
            <person name="Yang L."/>
            <person name="Cove D."/>
            <person name="Cuming A."/>
            <person name="Hasebe M."/>
            <person name="Lucas S."/>
            <person name="Mishler D.B."/>
            <person name="Reski R."/>
            <person name="Grigoriev I."/>
            <person name="Quatrano R.S."/>
            <person name="Boore J.L."/>
        </authorList>
    </citation>
    <scope>NUCLEOTIDE SEQUENCE [LARGE SCALE GENOMIC DNA]</scope>
    <source>
        <strain evidence="2 3">cv. Gransden 2004</strain>
    </source>
</reference>
<name>A9TCH7_PHYPA</name>
<dbReference type="Gramene" id="Pp3c3_19300V3.2">
    <property type="protein sequence ID" value="Pp3c3_19300V3.2"/>
    <property type="gene ID" value="Pp3c3_19300"/>
</dbReference>
<dbReference type="Gramene" id="Pp3c3_19300V3.3">
    <property type="protein sequence ID" value="Pp3c3_19300V3.3"/>
    <property type="gene ID" value="Pp3c3_19300"/>
</dbReference>
<dbReference type="Gramene" id="Pp3c3_19300V3.5">
    <property type="protein sequence ID" value="Pp3c3_19300V3.5"/>
    <property type="gene ID" value="Pp3c3_19300"/>
</dbReference>
<dbReference type="GO" id="GO:0010258">
    <property type="term" value="P:NADH dehydrogenase complex (plastoquinone) assembly"/>
    <property type="evidence" value="ECO:0000318"/>
    <property type="project" value="GO_Central"/>
</dbReference>
<protein>
    <recommendedName>
        <fullName evidence="4">Chlororespiratory reduction 42</fullName>
    </recommendedName>
</protein>
<evidence type="ECO:0000313" key="2">
    <source>
        <dbReference type="EnsemblPlants" id="Pp3c3_19300V3.1"/>
    </source>
</evidence>
<gene>
    <name evidence="2" type="primary">LOC112280002</name>
    <name evidence="1" type="ORF">PHYPA_004658</name>
</gene>